<keyword evidence="4" id="KW-1185">Reference proteome</keyword>
<gene>
    <name evidence="3" type="ORF">BJY01DRAFT_253181</name>
</gene>
<feature type="compositionally biased region" description="Low complexity" evidence="1">
    <location>
        <begin position="121"/>
        <end position="131"/>
    </location>
</feature>
<dbReference type="InterPro" id="IPR001214">
    <property type="entry name" value="SET_dom"/>
</dbReference>
<accession>A0ABR4J4Y7</accession>
<feature type="region of interest" description="Disordered" evidence="1">
    <location>
        <begin position="96"/>
        <end position="208"/>
    </location>
</feature>
<evidence type="ECO:0000313" key="3">
    <source>
        <dbReference type="EMBL" id="KAL2834117.1"/>
    </source>
</evidence>
<feature type="compositionally biased region" description="Basic and acidic residues" evidence="1">
    <location>
        <begin position="27"/>
        <end position="40"/>
    </location>
</feature>
<dbReference type="Pfam" id="PF00856">
    <property type="entry name" value="SET"/>
    <property type="match status" value="1"/>
</dbReference>
<feature type="region of interest" description="Disordered" evidence="1">
    <location>
        <begin position="1"/>
        <end position="67"/>
    </location>
</feature>
<dbReference type="Proteomes" id="UP001610446">
    <property type="component" value="Unassembled WGS sequence"/>
</dbReference>
<feature type="region of interest" description="Disordered" evidence="1">
    <location>
        <begin position="742"/>
        <end position="775"/>
    </location>
</feature>
<proteinExistence type="predicted"/>
<organism evidence="3 4">
    <name type="scientific">Aspergillus pseudoustus</name>
    <dbReference type="NCBI Taxonomy" id="1810923"/>
    <lineage>
        <taxon>Eukaryota</taxon>
        <taxon>Fungi</taxon>
        <taxon>Dikarya</taxon>
        <taxon>Ascomycota</taxon>
        <taxon>Pezizomycotina</taxon>
        <taxon>Eurotiomycetes</taxon>
        <taxon>Eurotiomycetidae</taxon>
        <taxon>Eurotiales</taxon>
        <taxon>Aspergillaceae</taxon>
        <taxon>Aspergillus</taxon>
        <taxon>Aspergillus subgen. Nidulantes</taxon>
    </lineage>
</organism>
<comment type="caution">
    <text evidence="3">The sequence shown here is derived from an EMBL/GenBank/DDBJ whole genome shotgun (WGS) entry which is preliminary data.</text>
</comment>
<dbReference type="SUPFAM" id="SSF82199">
    <property type="entry name" value="SET domain"/>
    <property type="match status" value="1"/>
</dbReference>
<feature type="compositionally biased region" description="Basic residues" evidence="1">
    <location>
        <begin position="872"/>
        <end position="884"/>
    </location>
</feature>
<dbReference type="Gene3D" id="2.170.270.10">
    <property type="entry name" value="SET domain"/>
    <property type="match status" value="1"/>
</dbReference>
<dbReference type="EMBL" id="JBFXLU010000227">
    <property type="protein sequence ID" value="KAL2834117.1"/>
    <property type="molecule type" value="Genomic_DNA"/>
</dbReference>
<dbReference type="PANTHER" id="PTHR47332">
    <property type="entry name" value="SET DOMAIN-CONTAINING PROTEIN 5"/>
    <property type="match status" value="1"/>
</dbReference>
<protein>
    <recommendedName>
        <fullName evidence="2">SET domain-containing protein</fullName>
    </recommendedName>
</protein>
<feature type="compositionally biased region" description="Basic and acidic residues" evidence="1">
    <location>
        <begin position="758"/>
        <end position="775"/>
    </location>
</feature>
<feature type="compositionally biased region" description="Low complexity" evidence="1">
    <location>
        <begin position="46"/>
        <end position="61"/>
    </location>
</feature>
<dbReference type="InterPro" id="IPR046341">
    <property type="entry name" value="SET_dom_sf"/>
</dbReference>
<feature type="compositionally biased region" description="Acidic residues" evidence="1">
    <location>
        <begin position="12"/>
        <end position="26"/>
    </location>
</feature>
<dbReference type="PANTHER" id="PTHR47332:SF4">
    <property type="entry name" value="SET DOMAIN-CONTAINING PROTEIN 5"/>
    <property type="match status" value="1"/>
</dbReference>
<name>A0ABR4J4Y7_9EURO</name>
<feature type="compositionally biased region" description="Basic and acidic residues" evidence="1">
    <location>
        <begin position="742"/>
        <end position="752"/>
    </location>
</feature>
<evidence type="ECO:0000259" key="2">
    <source>
        <dbReference type="PROSITE" id="PS50280"/>
    </source>
</evidence>
<feature type="region of interest" description="Disordered" evidence="1">
    <location>
        <begin position="838"/>
        <end position="898"/>
    </location>
</feature>
<evidence type="ECO:0000256" key="1">
    <source>
        <dbReference type="SAM" id="MobiDB-lite"/>
    </source>
</evidence>
<evidence type="ECO:0000313" key="4">
    <source>
        <dbReference type="Proteomes" id="UP001610446"/>
    </source>
</evidence>
<reference evidence="3 4" key="1">
    <citation type="submission" date="2024-07" db="EMBL/GenBank/DDBJ databases">
        <title>Section-level genome sequencing and comparative genomics of Aspergillus sections Usti and Cavernicolus.</title>
        <authorList>
            <consortium name="Lawrence Berkeley National Laboratory"/>
            <person name="Nybo J.L."/>
            <person name="Vesth T.C."/>
            <person name="Theobald S."/>
            <person name="Frisvad J.C."/>
            <person name="Larsen T.O."/>
            <person name="Kjaerboelling I."/>
            <person name="Rothschild-Mancinelli K."/>
            <person name="Lyhne E.K."/>
            <person name="Kogle M.E."/>
            <person name="Barry K."/>
            <person name="Clum A."/>
            <person name="Na H."/>
            <person name="Ledsgaard L."/>
            <person name="Lin J."/>
            <person name="Lipzen A."/>
            <person name="Kuo A."/>
            <person name="Riley R."/>
            <person name="Mondo S."/>
            <person name="Labutti K."/>
            <person name="Haridas S."/>
            <person name="Pangalinan J."/>
            <person name="Salamov A.A."/>
            <person name="Simmons B.A."/>
            <person name="Magnuson J.K."/>
            <person name="Chen J."/>
            <person name="Drula E."/>
            <person name="Henrissat B."/>
            <person name="Wiebenga A."/>
            <person name="Lubbers R.J."/>
            <person name="Gomes A.C."/>
            <person name="Makela M.R."/>
            <person name="Stajich J."/>
            <person name="Grigoriev I.V."/>
            <person name="Mortensen U.H."/>
            <person name="De Vries R.P."/>
            <person name="Baker S.E."/>
            <person name="Andersen M.R."/>
        </authorList>
    </citation>
    <scope>NUCLEOTIDE SEQUENCE [LARGE SCALE GENOMIC DNA]</scope>
    <source>
        <strain evidence="3 4">CBS 123904</strain>
    </source>
</reference>
<feature type="compositionally biased region" description="Low complexity" evidence="1">
    <location>
        <begin position="182"/>
        <end position="199"/>
    </location>
</feature>
<feature type="compositionally biased region" description="Basic and acidic residues" evidence="1">
    <location>
        <begin position="133"/>
        <end position="177"/>
    </location>
</feature>
<feature type="domain" description="SET" evidence="2">
    <location>
        <begin position="318"/>
        <end position="494"/>
    </location>
</feature>
<dbReference type="InterPro" id="IPR053185">
    <property type="entry name" value="SET_domain_protein"/>
</dbReference>
<sequence>MSGIRSVALGESDSDYDSSTDSDSDLELDHIVSSSERETTPDEDGGSSSSSASSGGETEVVGLKEEELEELDEVTETVIGSVAAIQLGLKLGGELDSEQHKQDLGPSTPASPATFHTCAEPTTPTTPVTPVESVEKDEERESDQKEHKEKMDEESASKSEDQKHTETSAEEGDKKVEEEESVLLLRVTPPVSPISSINPIPRPVSSSPPWPLIKPLPLAICAPPPSDMASSSTKSVSVSASASSSSSKAKHNGKARAETQIEFSTETELQTTESTEAKLLAYLKDIDGNTTEDGPEDAREELLRNLPLPISLPFPLPRNTEVKEEILPATAFERRFVNKDMGYGLVALQPIPAGTVILADPVLAIWADEQGGCLRRDAANVMIQRKARKMGKEWYKKFLMLSKPMEKQYGAMAAIWDQHNLSIGWCGKRGGIIGLNLAWINHACIPNANITYESTYPSDKDGNPRFDQQPQLGRAVIRACTEIRPGVEICISYTPTRGTAAMRQSHTESRFEFKCACRVCTNPTDLFENALYAHHRLEDMINDRKIISDRPVLAFKVALDLIEQLLRASVHDNRIVLIWMKCAMIAGHHSDLARAHCFLTRARQLAFLLEGPSGGTHRQVRNWYMAPRLMPGFGATVRGLSSVTEALTIYRAGRSSKRILFMIGADPAEYIRVSRYKEVPITENEKEENNTEGSDNAEIQQTCWEIIDGLDPIPPKLDMDTEPPIHELCSVKDCAACKRTERRENKIRESRERRRAGVKKEGKEKKEDDEEEKKVCTDPELDFNKVFLDVVDSFEHPDGDGDGADTAEAKKKRIRDMLRRETKWYFESKFSRILAPDADADTAGSSGCHAHNSETAESVEDAGEGRAEQTSKNKKKKRKSKKKNKAAEPGMQDVGAEKRVVLVELDGGVGTTAAKAE</sequence>
<dbReference type="PROSITE" id="PS50280">
    <property type="entry name" value="SET"/>
    <property type="match status" value="1"/>
</dbReference>
<dbReference type="CDD" id="cd20071">
    <property type="entry name" value="SET_SMYD"/>
    <property type="match status" value="1"/>
</dbReference>